<keyword evidence="11" id="KW-0325">Glycoprotein</keyword>
<dbReference type="SUPFAM" id="SSF49303">
    <property type="entry name" value="beta-Galactosidase/glucuronidase domain"/>
    <property type="match status" value="1"/>
</dbReference>
<evidence type="ECO:0000256" key="6">
    <source>
        <dbReference type="ARBA" id="ARBA00012754"/>
    </source>
</evidence>
<comment type="similarity">
    <text evidence="4">Belongs to the glycosyl hydrolase 2 family. Beta-mannosidase A subfamily.</text>
</comment>
<dbReference type="AlphaFoldDB" id="A0A2C5YQF0"/>
<dbReference type="Gene3D" id="3.20.20.80">
    <property type="entry name" value="Glycosidases"/>
    <property type="match status" value="1"/>
</dbReference>
<dbReference type="InterPro" id="IPR036156">
    <property type="entry name" value="Beta-gal/glucu_dom_sf"/>
</dbReference>
<comment type="subcellular location">
    <subcellularLocation>
        <location evidence="2">Secreted</location>
    </subcellularLocation>
</comment>
<dbReference type="InterPro" id="IPR017853">
    <property type="entry name" value="GH"/>
</dbReference>
<feature type="domain" description="Mannosidase Ig/CBM-like" evidence="19">
    <location>
        <begin position="745"/>
        <end position="839"/>
    </location>
</feature>
<sequence>MKLRHVVFAAAAWALQSASALRLVDLGAMRWTLRNTRLNISVPGNVPSQVHLDLQKAQIIPDPYRDLNEFDLRWVALSDWTYVTEIQGLQPQQHDTKLSSFLIFDGLDTFANISLCGHGVASTNNQFRQWRFNVSSIMASCPDLAPELKVEFASAPKMADWLAAQPGAETWPWLVQGLFEFPNRAFIRKEQSDFGWDWGPAFAPAGIWKDARLVQLDHGQLAVPNSAMDIYRKGQLNNLPPDQSADWVLNCSIDAIGHVPPSALMRYAVTDTTSATVVAQGYFSNVTVGQDVVTGSVTLNASRFALWWPVGMGKQNLYNISVDVMAHGQVVASVTKRTGFRTIVLNLGPITSTQIAQGIAPGNNWHFEINGREFYAKGSNFIPPDAFWPRVTPDGIRTLFTSVVAGNQNMLRIWSSGAYSPDFVYDLADEMGILLWSEFEFGDALYPVTPEFIENCRLEAVYQVRRINHHPSLALWAGGNELENLELPLVKALAPHDYARYLAEYEKLFLHTLLPAVYGNSRSITYIPSSTTNGYLSINFSNPIPIVQRYQNLTSGHLYGNTDHYNYNYREAFDIDTYPVGRFANEFGFHSMPSLAGWQEALSPNQLRLDSPAVMLRNHHYPAGGLMTDNYANSSKGMQEMLLAVTNYYPAPNKSNLLANFSAWCLASQRFQADYYKSQIQFYRAGSGRPERQLGSLYWQLNDIWQAPTWASVEYSGRWKAVHYVARDIFKPVIVAPVFNTSSNTLHLYAVSDLWHTVTGSLSVAWLSWEGESLSLDAPALVNFTIGPVNSTLVQSINMTRLASLPSFDARRAVLVANLSASSPPDCTHTHTNTFTPTPLASAHLLDPGLTLCYSASTRLFNVTATRASSAWTWLSVADRDSSVMVAFDDNGFFLRRGESKLVGFTHLAAHHNLCPGWEHRVQVESIWNSTLAT</sequence>
<evidence type="ECO:0000256" key="1">
    <source>
        <dbReference type="ARBA" id="ARBA00000829"/>
    </source>
</evidence>
<evidence type="ECO:0000313" key="21">
    <source>
        <dbReference type="EMBL" id="PHH69141.1"/>
    </source>
</evidence>
<dbReference type="UniPathway" id="UPA00280"/>
<evidence type="ECO:0000259" key="20">
    <source>
        <dbReference type="Pfam" id="PF22666"/>
    </source>
</evidence>
<dbReference type="Proteomes" id="UP000224854">
    <property type="component" value="Unassembled WGS sequence"/>
</dbReference>
<feature type="chain" id="PRO_5012067097" description="Beta-mannosidase A" evidence="16">
    <location>
        <begin position="21"/>
        <end position="934"/>
    </location>
</feature>
<keyword evidence="22" id="KW-1185">Reference proteome</keyword>
<dbReference type="InterPro" id="IPR054593">
    <property type="entry name" value="Beta-mannosidase-like_N2"/>
</dbReference>
<dbReference type="Pfam" id="PF22666">
    <property type="entry name" value="Glyco_hydro_2_N2"/>
    <property type="match status" value="1"/>
</dbReference>
<dbReference type="InterPro" id="IPR013783">
    <property type="entry name" value="Ig-like_fold"/>
</dbReference>
<dbReference type="InterPro" id="IPR041447">
    <property type="entry name" value="Mannosidase_ig"/>
</dbReference>
<evidence type="ECO:0000256" key="3">
    <source>
        <dbReference type="ARBA" id="ARBA00004740"/>
    </source>
</evidence>
<feature type="domain" description="Beta-mannosidase-like galactose-binding" evidence="20">
    <location>
        <begin position="31"/>
        <end position="209"/>
    </location>
</feature>
<dbReference type="InterPro" id="IPR006102">
    <property type="entry name" value="Ig-like_GH2"/>
</dbReference>
<proteinExistence type="inferred from homology"/>
<keyword evidence="9 16" id="KW-0732">Signal</keyword>
<dbReference type="InterPro" id="IPR050887">
    <property type="entry name" value="Beta-mannosidase_GH2"/>
</dbReference>
<dbReference type="PANTHER" id="PTHR43730:SF5">
    <property type="entry name" value="BETA-MANNOSIDASE A"/>
    <property type="match status" value="1"/>
</dbReference>
<dbReference type="Gene3D" id="2.60.120.260">
    <property type="entry name" value="Galactose-binding domain-like"/>
    <property type="match status" value="1"/>
</dbReference>
<name>A0A2C5YQF0_9HYPO</name>
<dbReference type="GO" id="GO:0000272">
    <property type="term" value="P:polysaccharide catabolic process"/>
    <property type="evidence" value="ECO:0007669"/>
    <property type="project" value="UniProtKB-KW"/>
</dbReference>
<evidence type="ECO:0000256" key="11">
    <source>
        <dbReference type="ARBA" id="ARBA00023180"/>
    </source>
</evidence>
<dbReference type="FunFam" id="3.20.20.80:FF:000084">
    <property type="entry name" value="Beta-mannosidase A"/>
    <property type="match status" value="1"/>
</dbReference>
<organism evidence="21 22">
    <name type="scientific">Ophiocordyceps australis</name>
    <dbReference type="NCBI Taxonomy" id="1399860"/>
    <lineage>
        <taxon>Eukaryota</taxon>
        <taxon>Fungi</taxon>
        <taxon>Dikarya</taxon>
        <taxon>Ascomycota</taxon>
        <taxon>Pezizomycotina</taxon>
        <taxon>Sordariomycetes</taxon>
        <taxon>Hypocreomycetidae</taxon>
        <taxon>Hypocreales</taxon>
        <taxon>Ophiocordycipitaceae</taxon>
        <taxon>Ophiocordyceps</taxon>
    </lineage>
</organism>
<keyword evidence="12" id="KW-0119">Carbohydrate metabolism</keyword>
<comment type="subunit">
    <text evidence="5">Homodimer.</text>
</comment>
<dbReference type="PANTHER" id="PTHR43730">
    <property type="entry name" value="BETA-MANNOSIDASE"/>
    <property type="match status" value="1"/>
</dbReference>
<protein>
    <recommendedName>
        <fullName evidence="7">Beta-mannosidase A</fullName>
        <ecNumber evidence="6">3.2.1.25</ecNumber>
    </recommendedName>
    <alternativeName>
        <fullName evidence="15">Mannanase A</fullName>
    </alternativeName>
</protein>
<dbReference type="EC" id="3.2.1.25" evidence="6"/>
<reference evidence="21 22" key="1">
    <citation type="submission" date="2017-06" db="EMBL/GenBank/DDBJ databases">
        <title>Ant-infecting Ophiocordyceps genomes reveal a high diversity of potential behavioral manipulation genes and a possible major role for enterotoxins.</title>
        <authorList>
            <person name="De Bekker C."/>
            <person name="Evans H.C."/>
            <person name="Brachmann A."/>
            <person name="Hughes D.P."/>
        </authorList>
    </citation>
    <scope>NUCLEOTIDE SEQUENCE [LARGE SCALE GENOMIC DNA]</scope>
    <source>
        <strain evidence="21 22">1348a</strain>
    </source>
</reference>
<feature type="domain" description="Beta-mannosidase Ig-fold" evidence="18">
    <location>
        <begin position="846"/>
        <end position="929"/>
    </location>
</feature>
<evidence type="ECO:0000256" key="13">
    <source>
        <dbReference type="ARBA" id="ARBA00023295"/>
    </source>
</evidence>
<dbReference type="GO" id="GO:0005576">
    <property type="term" value="C:extracellular region"/>
    <property type="evidence" value="ECO:0007669"/>
    <property type="project" value="UniProtKB-SubCell"/>
</dbReference>
<dbReference type="Pfam" id="PF00703">
    <property type="entry name" value="Glyco_hydro_2"/>
    <property type="match status" value="1"/>
</dbReference>
<evidence type="ECO:0000256" key="15">
    <source>
        <dbReference type="ARBA" id="ARBA00031061"/>
    </source>
</evidence>
<evidence type="ECO:0000259" key="18">
    <source>
        <dbReference type="Pfam" id="PF17753"/>
    </source>
</evidence>
<dbReference type="SUPFAM" id="SSF51445">
    <property type="entry name" value="(Trans)glycosidases"/>
    <property type="match status" value="1"/>
</dbReference>
<keyword evidence="14" id="KW-0624">Polysaccharide degradation</keyword>
<feature type="signal peptide" evidence="16">
    <location>
        <begin position="1"/>
        <end position="20"/>
    </location>
</feature>
<evidence type="ECO:0000256" key="9">
    <source>
        <dbReference type="ARBA" id="ARBA00022729"/>
    </source>
</evidence>
<dbReference type="GO" id="GO:0006516">
    <property type="term" value="P:glycoprotein catabolic process"/>
    <property type="evidence" value="ECO:0007669"/>
    <property type="project" value="TreeGrafter"/>
</dbReference>
<evidence type="ECO:0000256" key="16">
    <source>
        <dbReference type="SAM" id="SignalP"/>
    </source>
</evidence>
<accession>A0A2C5YQF0</accession>
<keyword evidence="10" id="KW-0378">Hydrolase</keyword>
<dbReference type="InterPro" id="IPR041625">
    <property type="entry name" value="Beta-mannosidase_Ig"/>
</dbReference>
<comment type="pathway">
    <text evidence="3">Glycan metabolism; N-glycan degradation.</text>
</comment>
<keyword evidence="13" id="KW-0326">Glycosidase</keyword>
<evidence type="ECO:0000259" key="17">
    <source>
        <dbReference type="Pfam" id="PF00703"/>
    </source>
</evidence>
<dbReference type="OrthoDB" id="2866996at2759"/>
<dbReference type="GO" id="GO:0004567">
    <property type="term" value="F:beta-mannosidase activity"/>
    <property type="evidence" value="ECO:0007669"/>
    <property type="project" value="UniProtKB-EC"/>
</dbReference>
<evidence type="ECO:0000256" key="8">
    <source>
        <dbReference type="ARBA" id="ARBA00022525"/>
    </source>
</evidence>
<dbReference type="Pfam" id="PF17786">
    <property type="entry name" value="Mannosidase_ig"/>
    <property type="match status" value="1"/>
</dbReference>
<evidence type="ECO:0000259" key="19">
    <source>
        <dbReference type="Pfam" id="PF17786"/>
    </source>
</evidence>
<evidence type="ECO:0000256" key="7">
    <source>
        <dbReference type="ARBA" id="ARBA00021795"/>
    </source>
</evidence>
<evidence type="ECO:0000313" key="22">
    <source>
        <dbReference type="Proteomes" id="UP000224854"/>
    </source>
</evidence>
<evidence type="ECO:0000256" key="12">
    <source>
        <dbReference type="ARBA" id="ARBA00023277"/>
    </source>
</evidence>
<keyword evidence="8" id="KW-0964">Secreted</keyword>
<evidence type="ECO:0000256" key="10">
    <source>
        <dbReference type="ARBA" id="ARBA00022801"/>
    </source>
</evidence>
<evidence type="ECO:0000256" key="5">
    <source>
        <dbReference type="ARBA" id="ARBA00011738"/>
    </source>
</evidence>
<dbReference type="InterPro" id="IPR008979">
    <property type="entry name" value="Galactose-bd-like_sf"/>
</dbReference>
<dbReference type="SUPFAM" id="SSF49785">
    <property type="entry name" value="Galactose-binding domain-like"/>
    <property type="match status" value="1"/>
</dbReference>
<evidence type="ECO:0000256" key="4">
    <source>
        <dbReference type="ARBA" id="ARBA00007483"/>
    </source>
</evidence>
<dbReference type="EMBL" id="NJEU01000991">
    <property type="protein sequence ID" value="PHH69141.1"/>
    <property type="molecule type" value="Genomic_DNA"/>
</dbReference>
<gene>
    <name evidence="21" type="ORF">CDD82_7973</name>
</gene>
<evidence type="ECO:0000256" key="2">
    <source>
        <dbReference type="ARBA" id="ARBA00004613"/>
    </source>
</evidence>
<feature type="domain" description="Glycoside hydrolase family 2 immunoglobulin-like beta-sandwich" evidence="17">
    <location>
        <begin position="268"/>
        <end position="341"/>
    </location>
</feature>
<comment type="caution">
    <text evidence="21">The sequence shown here is derived from an EMBL/GenBank/DDBJ whole genome shotgun (WGS) entry which is preliminary data.</text>
</comment>
<comment type="catalytic activity">
    <reaction evidence="1">
        <text>Hydrolysis of terminal, non-reducing beta-D-mannose residues in beta-D-mannosides.</text>
        <dbReference type="EC" id="3.2.1.25"/>
    </reaction>
</comment>
<evidence type="ECO:0000256" key="14">
    <source>
        <dbReference type="ARBA" id="ARBA00023326"/>
    </source>
</evidence>
<dbReference type="Pfam" id="PF17753">
    <property type="entry name" value="Ig_mannosidase"/>
    <property type="match status" value="1"/>
</dbReference>
<dbReference type="Gene3D" id="2.60.40.10">
    <property type="entry name" value="Immunoglobulins"/>
    <property type="match status" value="3"/>
</dbReference>